<proteinExistence type="predicted"/>
<dbReference type="Proteomes" id="UP000006772">
    <property type="component" value="Unassembled WGS sequence"/>
</dbReference>
<name>A0AAI9IC54_9BURK</name>
<keyword evidence="1" id="KW-0732">Signal</keyword>
<evidence type="ECO:0000256" key="1">
    <source>
        <dbReference type="SAM" id="SignalP"/>
    </source>
</evidence>
<dbReference type="InterPro" id="IPR013424">
    <property type="entry name" value="Ice-binding_C"/>
</dbReference>
<evidence type="ECO:0000313" key="3">
    <source>
        <dbReference type="EMBL" id="EOA03346.1"/>
    </source>
</evidence>
<gene>
    <name evidence="3" type="ORF">HFRIS_018089</name>
</gene>
<comment type="caution">
    <text evidence="3">The sequence shown here is derived from an EMBL/GenBank/DDBJ whole genome shotgun (WGS) entry which is preliminary data.</text>
</comment>
<dbReference type="AlphaFoldDB" id="A0AAI9IC54"/>
<organism evidence="3 4">
    <name type="scientific">Herbaspirillum frisingense GSF30</name>
    <dbReference type="NCBI Taxonomy" id="864073"/>
    <lineage>
        <taxon>Bacteria</taxon>
        <taxon>Pseudomonadati</taxon>
        <taxon>Pseudomonadota</taxon>
        <taxon>Betaproteobacteria</taxon>
        <taxon>Burkholderiales</taxon>
        <taxon>Oxalobacteraceae</taxon>
        <taxon>Herbaspirillum</taxon>
    </lineage>
</organism>
<feature type="signal peptide" evidence="1">
    <location>
        <begin position="1"/>
        <end position="23"/>
    </location>
</feature>
<feature type="domain" description="Ice-binding protein C-terminal" evidence="2">
    <location>
        <begin position="144"/>
        <end position="169"/>
    </location>
</feature>
<dbReference type="EMBL" id="AEEC02000029">
    <property type="protein sequence ID" value="EOA03346.1"/>
    <property type="molecule type" value="Genomic_DNA"/>
</dbReference>
<reference evidence="3 4" key="1">
    <citation type="journal article" date="2013" name="Front. Microbiol.">
        <title>The genome of the endophytic bacterium H. frisingense GSF30(T) identifies diverse strategies in the Herbaspirillum genus to interact with plants.</title>
        <authorList>
            <person name="Straub D."/>
            <person name="Rothballer M."/>
            <person name="Hartmann A."/>
            <person name="Ludewig U."/>
        </authorList>
    </citation>
    <scope>NUCLEOTIDE SEQUENCE [LARGE SCALE GENOMIC DNA]</scope>
    <source>
        <strain evidence="3 4">GSF30</strain>
    </source>
</reference>
<sequence length="184" mass="18918">MKKLLAASAVALVLSMAGTAAHADVTTLTLVHDQVGFSASHTGAFSDTYNFTISNLSDLSSSVTASIVTRSNTAPTTLTSFLLTSIATGATYTSSASTSITTTNGVKKYETTYGILATSLAAGLYKLTVTGNGSYGGNLTLISSVPEASTTSMMLGGLAFVGMMAWRRRRGDQKLSMPMGMTAA</sequence>
<protein>
    <recommendedName>
        <fullName evidence="2">Ice-binding protein C-terminal domain-containing protein</fullName>
    </recommendedName>
</protein>
<dbReference type="NCBIfam" id="NF038126">
    <property type="entry name" value="PEP_CTERM_FxDxF"/>
    <property type="match status" value="1"/>
</dbReference>
<dbReference type="Pfam" id="PF07589">
    <property type="entry name" value="PEP-CTERM"/>
    <property type="match status" value="1"/>
</dbReference>
<dbReference type="NCBIfam" id="TIGR02595">
    <property type="entry name" value="PEP_CTERM"/>
    <property type="match status" value="1"/>
</dbReference>
<evidence type="ECO:0000259" key="2">
    <source>
        <dbReference type="Pfam" id="PF07589"/>
    </source>
</evidence>
<accession>A0AAI9IC54</accession>
<dbReference type="RefSeq" id="WP_006712738.1">
    <property type="nucleotide sequence ID" value="NZ_AEEC02000029.1"/>
</dbReference>
<feature type="chain" id="PRO_5042527069" description="Ice-binding protein C-terminal domain-containing protein" evidence="1">
    <location>
        <begin position="24"/>
        <end position="184"/>
    </location>
</feature>
<evidence type="ECO:0000313" key="4">
    <source>
        <dbReference type="Proteomes" id="UP000006772"/>
    </source>
</evidence>